<name>A0A1U7HER6_9CYAN</name>
<gene>
    <name evidence="2" type="ORF">NIES593_14090</name>
</gene>
<keyword evidence="3" id="KW-1185">Reference proteome</keyword>
<feature type="region of interest" description="Disordered" evidence="1">
    <location>
        <begin position="132"/>
        <end position="156"/>
    </location>
</feature>
<dbReference type="STRING" id="1921803.NIES593_14090"/>
<comment type="caution">
    <text evidence="2">The sequence shown here is derived from an EMBL/GenBank/DDBJ whole genome shotgun (WGS) entry which is preliminary data.</text>
</comment>
<dbReference type="AlphaFoldDB" id="A0A1U7HER6"/>
<evidence type="ECO:0000313" key="2">
    <source>
        <dbReference type="EMBL" id="OKH22059.1"/>
    </source>
</evidence>
<protein>
    <submittedName>
        <fullName evidence="2">Uncharacterized protein</fullName>
    </submittedName>
</protein>
<evidence type="ECO:0000313" key="3">
    <source>
        <dbReference type="Proteomes" id="UP000186868"/>
    </source>
</evidence>
<evidence type="ECO:0000256" key="1">
    <source>
        <dbReference type="SAM" id="MobiDB-lite"/>
    </source>
</evidence>
<dbReference type="EMBL" id="MRCB01000016">
    <property type="protein sequence ID" value="OKH22059.1"/>
    <property type="molecule type" value="Genomic_DNA"/>
</dbReference>
<dbReference type="OrthoDB" id="499755at2"/>
<accession>A0A1U7HER6</accession>
<sequence>MPTKTLILSNLAIAVVGGIGSEAVASPKPTPVAPLTFSNQTGDRNDRLLAIPQWLDREGNIFEKAPRWLEKRKTDAWATSQWSDFSSSPSPSFPTTPDPSVVFTISTFPEAFPVLAGSSGDVIAQNYLPSLPQSAESSENDSPRTSETESPLTRISPMQPTAEHLGQGEFVFNFRNRVYFLPEYVENGLLEADTGAYPNLGFSWGITDNTELTFEYQRVDSASPARQGDFIAILDADEELSLDLKQQFWENSSGTLALSGVLSLSWGNRDFIFSSRQDGRLVERRDSEDLVVGLQFPFTATIDDRLRFTISPTLAFFPEENAMFYSRLPIDDPGSFGTTFGFTGAVSYRFGSRIILWGDAFIPVAGNNSISRESGKPDQAMAYNVGLRYLVNPRIGLDVFASNAQGSVGPLSLTADRDLMALGAAIVFMPDFIGANRRYADSFGQSNPEADTRITTDGFGFFDGGTLPSGKFLFNLQGGSQGILTSLRYGLLKDLEVGVYLDYVFGEVDESEQGFSGKVRLLNQADGAPFTASLAGTYGLTNQPFANFRANDRNEFDNLGLSKEVPLIFQGDSDAKSQLYLITLSLPLHYEFDGGAAVWLTPVWGYAQRLGTEIAGFSLGGSIPLASDLSLIGEIGANFVNPGNAFLDDERKNVIPWSVGIRWDPSALLGLKPNENGNSPKLEVYLTNRVGSSTWHQLRGRDQDELGVGVGLSIPFSF</sequence>
<reference evidence="2 3" key="1">
    <citation type="submission" date="2016-11" db="EMBL/GenBank/DDBJ databases">
        <title>Draft Genome Sequences of Nine Cyanobacterial Strains from Diverse Habitats.</title>
        <authorList>
            <person name="Zhu T."/>
            <person name="Hou S."/>
            <person name="Lu X."/>
            <person name="Hess W.R."/>
        </authorList>
    </citation>
    <scope>NUCLEOTIDE SEQUENCE [LARGE SCALE GENOMIC DNA]</scope>
    <source>
        <strain evidence="2 3">NIES-593</strain>
    </source>
</reference>
<proteinExistence type="predicted"/>
<dbReference type="RefSeq" id="WP_073600192.1">
    <property type="nucleotide sequence ID" value="NZ_MRCB01000016.1"/>
</dbReference>
<organism evidence="2 3">
    <name type="scientific">Hydrococcus rivularis NIES-593</name>
    <dbReference type="NCBI Taxonomy" id="1921803"/>
    <lineage>
        <taxon>Bacteria</taxon>
        <taxon>Bacillati</taxon>
        <taxon>Cyanobacteriota</taxon>
        <taxon>Cyanophyceae</taxon>
        <taxon>Pleurocapsales</taxon>
        <taxon>Hydrococcaceae</taxon>
        <taxon>Hydrococcus</taxon>
    </lineage>
</organism>
<dbReference type="Proteomes" id="UP000186868">
    <property type="component" value="Unassembled WGS sequence"/>
</dbReference>